<keyword evidence="3" id="KW-1185">Reference proteome</keyword>
<dbReference type="Proteomes" id="UP001172684">
    <property type="component" value="Unassembled WGS sequence"/>
</dbReference>
<gene>
    <name evidence="2" type="ORF">H2201_003649</name>
</gene>
<name>A0ABQ9NUZ7_9PEZI</name>
<evidence type="ECO:0000313" key="2">
    <source>
        <dbReference type="EMBL" id="KAJ9666215.1"/>
    </source>
</evidence>
<dbReference type="PANTHER" id="PTHR43194:SF5">
    <property type="entry name" value="PIMELOYL-[ACYL-CARRIER PROTEIN] METHYL ESTER ESTERASE"/>
    <property type="match status" value="1"/>
</dbReference>
<proteinExistence type="predicted"/>
<dbReference type="PANTHER" id="PTHR43194">
    <property type="entry name" value="HYDROLASE ALPHA/BETA FOLD FAMILY"/>
    <property type="match status" value="1"/>
</dbReference>
<dbReference type="InterPro" id="IPR050228">
    <property type="entry name" value="Carboxylesterase_BioH"/>
</dbReference>
<evidence type="ECO:0000259" key="1">
    <source>
        <dbReference type="Pfam" id="PF00561"/>
    </source>
</evidence>
<dbReference type="SUPFAM" id="SSF53474">
    <property type="entry name" value="alpha/beta-Hydrolases"/>
    <property type="match status" value="1"/>
</dbReference>
<sequence length="281" mass="31092">MAYMDVSPLLACVNNQTVVLLYGKNFCGATWETTARVLLSAGYRVVIPDQLGFCRSSKPYGYQHSLHQLALNTYNLLSHLGIAEATVMGHSLGGTLGARFALMYPATTSRLVLVNPTGLEDWKALGVPYNSIDVTYRQELTSNFSNLKAYQQTTYYANTLRPAYDIWVQMPADIYAGPEGDVFSWVGALVTDMVYTQLVVYEFPLLKLPTFLLVEMRDTTAIGRTGAPVEVRASLGWYEVLGKRAAGVIPRATLIEFEDLGHAPQIQDPKRFHGVLIGWLG</sequence>
<dbReference type="Gene3D" id="3.40.50.1820">
    <property type="entry name" value="alpha/beta hydrolase"/>
    <property type="match status" value="1"/>
</dbReference>
<organism evidence="2 3">
    <name type="scientific">Coniosporium apollinis</name>
    <dbReference type="NCBI Taxonomy" id="61459"/>
    <lineage>
        <taxon>Eukaryota</taxon>
        <taxon>Fungi</taxon>
        <taxon>Dikarya</taxon>
        <taxon>Ascomycota</taxon>
        <taxon>Pezizomycotina</taxon>
        <taxon>Dothideomycetes</taxon>
        <taxon>Dothideomycetes incertae sedis</taxon>
        <taxon>Coniosporium</taxon>
    </lineage>
</organism>
<dbReference type="EMBL" id="JAPDRL010000021">
    <property type="protein sequence ID" value="KAJ9666215.1"/>
    <property type="molecule type" value="Genomic_DNA"/>
</dbReference>
<dbReference type="Pfam" id="PF00561">
    <property type="entry name" value="Abhydrolase_1"/>
    <property type="match status" value="1"/>
</dbReference>
<feature type="domain" description="AB hydrolase-1" evidence="1">
    <location>
        <begin position="17"/>
        <end position="158"/>
    </location>
</feature>
<reference evidence="2" key="1">
    <citation type="submission" date="2022-10" db="EMBL/GenBank/DDBJ databases">
        <title>Culturing micro-colonial fungi from biological soil crusts in the Mojave desert and describing Neophaeococcomyces mojavensis, and introducing the new genera and species Taxawa tesnikishii.</title>
        <authorList>
            <person name="Kurbessoian T."/>
            <person name="Stajich J.E."/>
        </authorList>
    </citation>
    <scope>NUCLEOTIDE SEQUENCE</scope>
    <source>
        <strain evidence="2">TK_1</strain>
    </source>
</reference>
<comment type="caution">
    <text evidence="2">The sequence shown here is derived from an EMBL/GenBank/DDBJ whole genome shotgun (WGS) entry which is preliminary data.</text>
</comment>
<protein>
    <recommendedName>
        <fullName evidence="1">AB hydrolase-1 domain-containing protein</fullName>
    </recommendedName>
</protein>
<evidence type="ECO:0000313" key="3">
    <source>
        <dbReference type="Proteomes" id="UP001172684"/>
    </source>
</evidence>
<dbReference type="InterPro" id="IPR029058">
    <property type="entry name" value="AB_hydrolase_fold"/>
</dbReference>
<dbReference type="InterPro" id="IPR000073">
    <property type="entry name" value="AB_hydrolase_1"/>
</dbReference>
<accession>A0ABQ9NUZ7</accession>
<dbReference type="PRINTS" id="PR00111">
    <property type="entry name" value="ABHYDROLASE"/>
</dbReference>